<evidence type="ECO:0000313" key="1">
    <source>
        <dbReference type="EMBL" id="MCT4334266.1"/>
    </source>
</evidence>
<comment type="caution">
    <text evidence="1">The sequence shown here is derived from an EMBL/GenBank/DDBJ whole genome shotgun (WGS) entry which is preliminary data.</text>
</comment>
<dbReference type="Proteomes" id="UP001320702">
    <property type="component" value="Unassembled WGS sequence"/>
</dbReference>
<dbReference type="RefSeq" id="WP_260278182.1">
    <property type="nucleotide sequence ID" value="NZ_JANAVZ010000009.1"/>
</dbReference>
<keyword evidence="2" id="KW-1185">Reference proteome</keyword>
<protein>
    <submittedName>
        <fullName evidence="1">Uncharacterized protein</fullName>
    </submittedName>
</protein>
<accession>A0ABT2KD25</accession>
<organism evidence="1 2">
    <name type="scientific">Paracoccus maritimus</name>
    <dbReference type="NCBI Taxonomy" id="2933292"/>
    <lineage>
        <taxon>Bacteria</taxon>
        <taxon>Pseudomonadati</taxon>
        <taxon>Pseudomonadota</taxon>
        <taxon>Alphaproteobacteria</taxon>
        <taxon>Rhodobacterales</taxon>
        <taxon>Paracoccaceae</taxon>
        <taxon>Paracoccus</taxon>
    </lineage>
</organism>
<proteinExistence type="predicted"/>
<dbReference type="EMBL" id="JANAVZ010000009">
    <property type="protein sequence ID" value="MCT4334266.1"/>
    <property type="molecule type" value="Genomic_DNA"/>
</dbReference>
<gene>
    <name evidence="1" type="ORF">MU516_15480</name>
</gene>
<name>A0ABT2KD25_9RHOB</name>
<reference evidence="1 2" key="1">
    <citation type="submission" date="2022-04" db="EMBL/GenBank/DDBJ databases">
        <title>Paracoccus sp. YLB-12 draft genome sequence.</title>
        <authorList>
            <person name="Yu L."/>
        </authorList>
    </citation>
    <scope>NUCLEOTIDE SEQUENCE [LARGE SCALE GENOMIC DNA]</scope>
    <source>
        <strain evidence="1 2">YLB-12</strain>
    </source>
</reference>
<sequence length="57" mass="6356">MPLEFTHRGIPIRTFDVPCTPFVWVHEETDGHGTAESLQEARAQIDRHLSALARSGA</sequence>
<evidence type="ECO:0000313" key="2">
    <source>
        <dbReference type="Proteomes" id="UP001320702"/>
    </source>
</evidence>